<dbReference type="EMBL" id="CAJNIZ010014964">
    <property type="protein sequence ID" value="CAE7368250.1"/>
    <property type="molecule type" value="Genomic_DNA"/>
</dbReference>
<sequence length="1493" mass="166872">MSSGEGKPQPNVHATPAGTNGDHSWGRSSTWNWDSYWGRSAWNDWSDWSWQGSTWSGAGRDDGWRRSSWDATAGSGEPAAKEGEDPDDHGSGEGHGAGDGAAAASTPTPTAPFTTPSSTRFTGPSTALPRDGKGPSERLVVPSFTGDVDHEDGDLGTSARSYLRQVTAWRKMTRLAKDKQALVLYQHLSSKAWVEAENLDLDKLATDDGVEYFMQWVRDRYLDAQVTQVGRSLSEFFRRLRKKPGQAIRDYVGEFDRAHARLVEAGCSLPDIAAAWVFVDRMQLEESAELNLLASVGNIYDLRPLQRAAIVQDRALRKPWENGGKGSGKNNKGEWWKNRTRNVFHTDFGEENDFPDGNYDDQEGDDDDAPVPEEVAEELYEAYMTHETAKAKYRDLAKARGTDAANLKKISEEKLRLAKARSFCAGCKRKGHWHRDAECPLNQAKNGGGTATSTTAATSGSGNGQGIKNSFSAMWSMISEDLMAITDTACSRSVAGAPWLERYLQVLDKKGGKPVFINGIEKFKFGASKVFESCFSVVIGFTLGKYVIFVKTAIVEGDVPLLLSKPSLGAMGMIFDVAHNVADFTALSLKAFAILVTETGHPAIALVPSTTKVHPEQPHQWNAEVSEIQIVPLSPQYDAAHEAFTLQAQPQSNNSGEHVNDTDTNLSQDFWIETKQNETYGATPYTALHPLLAVIMEQPPRTPPRPTKLWSMNKTELLEEAMREGLPVLPTWNLEEIRSVVREHRANMDSQSPEANLKGIGSMTLAQLRTLAEQHGIVVPEKATRGLLMRLVRAEVENADGMIETSRNSNAFEDLRKLANYGRAKFKAKESPKKEVPYWMEPEINSMVSIAAASSSAAVATTTRRGYQKNKDAPHMPVAKGKGKIEDPDRTTTRRMATHANADSRRMELEPDEMAKKEIYDLEDEIFYDAFDDEYHDALEFPDLGGNHETEPKAFQAYPTEVFEDEEAESYLFCDGDHVRREVYAAKGGLADAMEKLGYKARRFDFPEWKFELLSHRRRLWQLYIEEAPDIVWIAPPCTLWSPLQTWNKDLGALEVLWTRRSYDHRTNLSMTRRLYRGQMKRKKIGVVEHPWTSSAWKTPAFKGLGGHNVDLDQCAFGSTLPNDEGIDTPIQKRTCLKVTYEELVPLLHRKCPGGHVHQHVVGSLPAGGGSRAKAAGAYQPGFCAEIAEALDNVFHEGECITSEIREVVDHVLLEHEADQDNTNDAEEAARMALSRNDFSFTTLAKIANRIDAAKHRHRRHKKDGKLADNEFAFIGGLWQFGGKHGITKGTILYPNVCRYLNGFFRELDIVDGPLSIWARTSRQPSTPIITTCAAPRASRSPSETFLEEDCGSAKETTRSFKEKKFGRWTGQGRDFPAHTSRPRRPLSFLMPVSHIVRAMEWNAMVPDYVYWAQPCQCVQVFEGVPPELWLSSCTRKNDRRGRLEDATTEAQYEANFVEERQTSWSLGYVVDFGGKLDGHNRVRRKPEDHCPL</sequence>
<feature type="region of interest" description="Disordered" evidence="1">
    <location>
        <begin position="439"/>
        <end position="462"/>
    </location>
</feature>
<feature type="compositionally biased region" description="Basic and acidic residues" evidence="1">
    <location>
        <begin position="79"/>
        <end position="92"/>
    </location>
</feature>
<feature type="compositionally biased region" description="Low complexity" evidence="1">
    <location>
        <begin position="100"/>
        <end position="126"/>
    </location>
</feature>
<feature type="region of interest" description="Disordered" evidence="1">
    <location>
        <begin position="864"/>
        <end position="893"/>
    </location>
</feature>
<name>A0A812PSI4_SYMPI</name>
<feature type="compositionally biased region" description="Basic and acidic residues" evidence="1">
    <location>
        <begin position="59"/>
        <end position="68"/>
    </location>
</feature>
<proteinExistence type="predicted"/>
<organism evidence="2 3">
    <name type="scientific">Symbiodinium pilosum</name>
    <name type="common">Dinoflagellate</name>
    <dbReference type="NCBI Taxonomy" id="2952"/>
    <lineage>
        <taxon>Eukaryota</taxon>
        <taxon>Sar</taxon>
        <taxon>Alveolata</taxon>
        <taxon>Dinophyceae</taxon>
        <taxon>Suessiales</taxon>
        <taxon>Symbiodiniaceae</taxon>
        <taxon>Symbiodinium</taxon>
    </lineage>
</organism>
<feature type="region of interest" description="Disordered" evidence="1">
    <location>
        <begin position="1"/>
        <end position="30"/>
    </location>
</feature>
<dbReference type="OrthoDB" id="410715at2759"/>
<keyword evidence="3" id="KW-1185">Reference proteome</keyword>
<gene>
    <name evidence="2" type="primary">GIP</name>
    <name evidence="2" type="ORF">SPIL2461_LOCUS8922</name>
</gene>
<dbReference type="Proteomes" id="UP000649617">
    <property type="component" value="Unassembled WGS sequence"/>
</dbReference>
<reference evidence="2" key="1">
    <citation type="submission" date="2021-02" db="EMBL/GenBank/DDBJ databases">
        <authorList>
            <person name="Dougan E. K."/>
            <person name="Rhodes N."/>
            <person name="Thang M."/>
            <person name="Chan C."/>
        </authorList>
    </citation>
    <scope>NUCLEOTIDE SEQUENCE</scope>
</reference>
<feature type="compositionally biased region" description="Acidic residues" evidence="1">
    <location>
        <begin position="349"/>
        <end position="368"/>
    </location>
</feature>
<feature type="compositionally biased region" description="Low complexity" evidence="1">
    <location>
        <begin position="451"/>
        <end position="460"/>
    </location>
</feature>
<feature type="compositionally biased region" description="Polar residues" evidence="1">
    <location>
        <begin position="46"/>
        <end position="56"/>
    </location>
</feature>
<comment type="caution">
    <text evidence="2">The sequence shown here is derived from an EMBL/GenBank/DDBJ whole genome shotgun (WGS) entry which is preliminary data.</text>
</comment>
<evidence type="ECO:0000313" key="3">
    <source>
        <dbReference type="Proteomes" id="UP000649617"/>
    </source>
</evidence>
<feature type="region of interest" description="Disordered" evidence="1">
    <location>
        <begin position="347"/>
        <end position="368"/>
    </location>
</feature>
<accession>A0A812PSI4</accession>
<feature type="region of interest" description="Disordered" evidence="1">
    <location>
        <begin position="46"/>
        <end position="156"/>
    </location>
</feature>
<feature type="compositionally biased region" description="Basic and acidic residues" evidence="1">
    <location>
        <begin position="883"/>
        <end position="892"/>
    </location>
</feature>
<feature type="compositionally biased region" description="Polar residues" evidence="1">
    <location>
        <begin position="17"/>
        <end position="30"/>
    </location>
</feature>
<evidence type="ECO:0000313" key="2">
    <source>
        <dbReference type="EMBL" id="CAE7368250.1"/>
    </source>
</evidence>
<evidence type="ECO:0000256" key="1">
    <source>
        <dbReference type="SAM" id="MobiDB-lite"/>
    </source>
</evidence>
<protein>
    <submittedName>
        <fullName evidence="2">GIP protein</fullName>
    </submittedName>
</protein>